<evidence type="ECO:0000313" key="1">
    <source>
        <dbReference type="EMBL" id="KAJ9094199.1"/>
    </source>
</evidence>
<accession>A0ACC2V5D3</accession>
<protein>
    <submittedName>
        <fullName evidence="1">Uncharacterized protein</fullName>
    </submittedName>
</protein>
<keyword evidence="2" id="KW-1185">Reference proteome</keyword>
<dbReference type="EMBL" id="JASBWR010000114">
    <property type="protein sequence ID" value="KAJ9094199.1"/>
    <property type="molecule type" value="Genomic_DNA"/>
</dbReference>
<evidence type="ECO:0000313" key="2">
    <source>
        <dbReference type="Proteomes" id="UP001241377"/>
    </source>
</evidence>
<proteinExistence type="predicted"/>
<dbReference type="Proteomes" id="UP001241377">
    <property type="component" value="Unassembled WGS sequence"/>
</dbReference>
<comment type="caution">
    <text evidence="1">The sequence shown here is derived from an EMBL/GenBank/DDBJ whole genome shotgun (WGS) entry which is preliminary data.</text>
</comment>
<sequence length="304" mass="32451">MPTATRMRRQGQKVNLVVNKQSTTAVVPSVVAATLQTATATTSAQGHNVKPTTELAQDQAWMNLQQSNLIVKTMLDATFGCMTFLRGLLPDGNFEDVHVAAPNPGPCPCPVGGHDARRTGHEYASAAAAAASQMSNASNTAAGGGESQGKSSGKGLRIKKIKRGYSTEADKLLDWIDGGIMEAVEKQYLKSCVFAVYLDPEDPTNLVEALTINFYYPELDDSGIKIPQFHIEDSIQNLRIGGTDGLMTTTTTGKQEDGAAGKRDSARAPDGMRLRTVGEVKKAIKKLIKSLIITCQSLGELPSK</sequence>
<name>A0ACC2V5D3_9TREE</name>
<organism evidence="1 2">
    <name type="scientific">Naganishia cerealis</name>
    <dbReference type="NCBI Taxonomy" id="610337"/>
    <lineage>
        <taxon>Eukaryota</taxon>
        <taxon>Fungi</taxon>
        <taxon>Dikarya</taxon>
        <taxon>Basidiomycota</taxon>
        <taxon>Agaricomycotina</taxon>
        <taxon>Tremellomycetes</taxon>
        <taxon>Filobasidiales</taxon>
        <taxon>Filobasidiaceae</taxon>
        <taxon>Naganishia</taxon>
    </lineage>
</organism>
<reference evidence="1" key="1">
    <citation type="submission" date="2023-04" db="EMBL/GenBank/DDBJ databases">
        <title>Draft Genome sequencing of Naganishia species isolated from polar environments using Oxford Nanopore Technology.</title>
        <authorList>
            <person name="Leo P."/>
            <person name="Venkateswaran K."/>
        </authorList>
    </citation>
    <scope>NUCLEOTIDE SEQUENCE</scope>
    <source>
        <strain evidence="1">MNA-CCFEE 5261</strain>
    </source>
</reference>
<gene>
    <name evidence="1" type="ORF">QFC19_008051</name>
</gene>